<dbReference type="PROSITE" id="PS00518">
    <property type="entry name" value="ZF_RING_1"/>
    <property type="match status" value="1"/>
</dbReference>
<keyword evidence="6" id="KW-0813">Transport</keyword>
<evidence type="ECO:0000313" key="23">
    <source>
        <dbReference type="Proteomes" id="UP001642502"/>
    </source>
</evidence>
<gene>
    <name evidence="22" type="primary">PEX10</name>
    <name evidence="22" type="ORF">SEPCBS119000_002427</name>
</gene>
<feature type="region of interest" description="Disordered" evidence="20">
    <location>
        <begin position="17"/>
        <end position="52"/>
    </location>
</feature>
<keyword evidence="11 19" id="KW-0863">Zinc-finger</keyword>
<keyword evidence="16" id="KW-0472">Membrane</keyword>
<evidence type="ECO:0000256" key="1">
    <source>
        <dbReference type="ARBA" id="ARBA00000900"/>
    </source>
</evidence>
<dbReference type="InterPro" id="IPR013083">
    <property type="entry name" value="Znf_RING/FYVE/PHD"/>
</dbReference>
<evidence type="ECO:0000256" key="13">
    <source>
        <dbReference type="ARBA" id="ARBA00022833"/>
    </source>
</evidence>
<evidence type="ECO:0000256" key="20">
    <source>
        <dbReference type="SAM" id="MobiDB-lite"/>
    </source>
</evidence>
<dbReference type="EMBL" id="CAWUON010000025">
    <property type="protein sequence ID" value="CAK7267209.1"/>
    <property type="molecule type" value="Genomic_DNA"/>
</dbReference>
<evidence type="ECO:0000256" key="6">
    <source>
        <dbReference type="ARBA" id="ARBA00022448"/>
    </source>
</evidence>
<dbReference type="PANTHER" id="PTHR23350:SF0">
    <property type="entry name" value="PEROXISOME BIOGENESIS FACTOR 10"/>
    <property type="match status" value="1"/>
</dbReference>
<name>A0ABP0DHD9_9PEZI</name>
<dbReference type="Proteomes" id="UP001642502">
    <property type="component" value="Unassembled WGS sequence"/>
</dbReference>
<dbReference type="PROSITE" id="PS50089">
    <property type="entry name" value="ZF_RING_2"/>
    <property type="match status" value="1"/>
</dbReference>
<proteinExistence type="inferred from homology"/>
<dbReference type="InterPro" id="IPR017907">
    <property type="entry name" value="Znf_RING_CS"/>
</dbReference>
<evidence type="ECO:0000256" key="8">
    <source>
        <dbReference type="ARBA" id="ARBA00022679"/>
    </source>
</evidence>
<comment type="similarity">
    <text evidence="4">Belongs to the pex2/pex10/pex12 family.</text>
</comment>
<evidence type="ECO:0000256" key="12">
    <source>
        <dbReference type="ARBA" id="ARBA00022786"/>
    </source>
</evidence>
<comment type="catalytic activity">
    <reaction evidence="1">
        <text>S-ubiquitinyl-[E2 ubiquitin-conjugating enzyme]-L-cysteine + [acceptor protein]-L-lysine = [E2 ubiquitin-conjugating enzyme]-L-cysteine + N(6)-ubiquitinyl-[acceptor protein]-L-lysine.</text>
        <dbReference type="EC" id="2.3.2.27"/>
    </reaction>
</comment>
<dbReference type="PANTHER" id="PTHR23350">
    <property type="entry name" value="PEROXISOME ASSEMBLY PROTEIN 10"/>
    <property type="match status" value="1"/>
</dbReference>
<feature type="domain" description="RING-type" evidence="21">
    <location>
        <begin position="415"/>
        <end position="453"/>
    </location>
</feature>
<evidence type="ECO:0000256" key="16">
    <source>
        <dbReference type="ARBA" id="ARBA00023136"/>
    </source>
</evidence>
<evidence type="ECO:0000256" key="5">
    <source>
        <dbReference type="ARBA" id="ARBA00012483"/>
    </source>
</evidence>
<dbReference type="InterPro" id="IPR025654">
    <property type="entry name" value="PEX2/10"/>
</dbReference>
<evidence type="ECO:0000256" key="10">
    <source>
        <dbReference type="ARBA" id="ARBA00022723"/>
    </source>
</evidence>
<comment type="caution">
    <text evidence="22">The sequence shown here is derived from an EMBL/GenBank/DDBJ whole genome shotgun (WGS) entry which is preliminary data.</text>
</comment>
<dbReference type="SUPFAM" id="SSF57850">
    <property type="entry name" value="RING/U-box"/>
    <property type="match status" value="1"/>
</dbReference>
<evidence type="ECO:0000256" key="14">
    <source>
        <dbReference type="ARBA" id="ARBA00022927"/>
    </source>
</evidence>
<dbReference type="Pfam" id="PF13923">
    <property type="entry name" value="zf-C3HC4_2"/>
    <property type="match status" value="1"/>
</dbReference>
<evidence type="ECO:0000256" key="2">
    <source>
        <dbReference type="ARBA" id="ARBA00004585"/>
    </source>
</evidence>
<keyword evidence="8" id="KW-0808">Transferase</keyword>
<evidence type="ECO:0000256" key="9">
    <source>
        <dbReference type="ARBA" id="ARBA00022692"/>
    </source>
</evidence>
<organism evidence="22 23">
    <name type="scientific">Sporothrix epigloea</name>
    <dbReference type="NCBI Taxonomy" id="1892477"/>
    <lineage>
        <taxon>Eukaryota</taxon>
        <taxon>Fungi</taxon>
        <taxon>Dikarya</taxon>
        <taxon>Ascomycota</taxon>
        <taxon>Pezizomycotina</taxon>
        <taxon>Sordariomycetes</taxon>
        <taxon>Sordariomycetidae</taxon>
        <taxon>Ophiostomatales</taxon>
        <taxon>Ophiostomataceae</taxon>
        <taxon>Sporothrix</taxon>
    </lineage>
</organism>
<dbReference type="CDD" id="cd16527">
    <property type="entry name" value="RING-HC_PEX10"/>
    <property type="match status" value="1"/>
</dbReference>
<evidence type="ECO:0000256" key="11">
    <source>
        <dbReference type="ARBA" id="ARBA00022771"/>
    </source>
</evidence>
<keyword evidence="13" id="KW-0862">Zinc</keyword>
<reference evidence="22 23" key="1">
    <citation type="submission" date="2024-01" db="EMBL/GenBank/DDBJ databases">
        <authorList>
            <person name="Allen C."/>
            <person name="Tagirdzhanova G."/>
        </authorList>
    </citation>
    <scope>NUCLEOTIDE SEQUENCE [LARGE SCALE GENOMIC DNA]</scope>
    <source>
        <strain evidence="22 23">CBS 119000</strain>
    </source>
</reference>
<keyword evidence="7" id="KW-0962">Peroxisome biogenesis</keyword>
<dbReference type="EC" id="2.3.2.27" evidence="5"/>
<dbReference type="InterPro" id="IPR001841">
    <property type="entry name" value="Znf_RING"/>
</dbReference>
<evidence type="ECO:0000256" key="3">
    <source>
        <dbReference type="ARBA" id="ARBA00004906"/>
    </source>
</evidence>
<evidence type="ECO:0000256" key="18">
    <source>
        <dbReference type="ARBA" id="ARBA00041230"/>
    </source>
</evidence>
<dbReference type="Gene3D" id="3.30.40.10">
    <property type="entry name" value="Zinc/RING finger domain, C3HC4 (zinc finger)"/>
    <property type="match status" value="1"/>
</dbReference>
<keyword evidence="10" id="KW-0479">Metal-binding</keyword>
<keyword evidence="17" id="KW-0576">Peroxisome</keyword>
<evidence type="ECO:0000259" key="21">
    <source>
        <dbReference type="PROSITE" id="PS50089"/>
    </source>
</evidence>
<evidence type="ECO:0000313" key="22">
    <source>
        <dbReference type="EMBL" id="CAK7267209.1"/>
    </source>
</evidence>
<keyword evidence="23" id="KW-1185">Reference proteome</keyword>
<dbReference type="InterPro" id="IPR006845">
    <property type="entry name" value="Pex_N"/>
</dbReference>
<dbReference type="Pfam" id="PF04757">
    <property type="entry name" value="Pex2_Pex12"/>
    <property type="match status" value="1"/>
</dbReference>
<keyword evidence="12" id="KW-0833">Ubl conjugation pathway</keyword>
<keyword evidence="14" id="KW-0653">Protein transport</keyword>
<evidence type="ECO:0000256" key="7">
    <source>
        <dbReference type="ARBA" id="ARBA00022593"/>
    </source>
</evidence>
<sequence length="467" mass="49556">MPRAAGLPAVRALSTVSSLSSSSPAPAATAEAADAVSPLQPSASSSSSSSSSFSSPSSSTLLPLASPFPFAAAPDIIRAHQKDAYFAGTLANDLADLVLRLAGGRTAHAWAAETRTAAELAYWGLTAGLGHRTLGEEYCDLMAVTPKHGDSSGSSSSTLVTPSPLKQIVYVVMSVLGPYLAGRSLPSMRRALRARLETRVAQLQDVAASDASQGSKNKSTRFRVRVLLPLYRYLLAHLDGLTSGTRVRAVTLALFYFYGAYYTLTTRLLGLRYVFLRRRPSAGPPGAPGNDPVGYEVLGALLVLQMGVQGYLHVRDTLTGSSSSATSSCPAPPPSRLVPVQASLDHEHTYTPNNELLLGSTDAPLVSSAASGTLAAMTHTPETPRDPDTGGPGYRFSLDTAQTMRWLGSRVQRQCTLCLEVLKDPAATPCGHVFCWRCIGDWVREKPECPLCRRAAQPQHILPLQAL</sequence>
<comment type="subcellular location">
    <subcellularLocation>
        <location evidence="2">Peroxisome membrane</location>
        <topology evidence="2">Multi-pass membrane protein</topology>
    </subcellularLocation>
</comment>
<keyword evidence="9" id="KW-0812">Transmembrane</keyword>
<evidence type="ECO:0000256" key="4">
    <source>
        <dbReference type="ARBA" id="ARBA00008704"/>
    </source>
</evidence>
<comment type="pathway">
    <text evidence="3">Protein modification; protein ubiquitination.</text>
</comment>
<protein>
    <recommendedName>
        <fullName evidence="5">RING-type E3 ubiquitin transferase</fullName>
        <ecNumber evidence="5">2.3.2.27</ecNumber>
    </recommendedName>
    <alternativeName>
        <fullName evidence="18">Peroxin-10</fullName>
    </alternativeName>
</protein>
<accession>A0ABP0DHD9</accession>
<evidence type="ECO:0000256" key="17">
    <source>
        <dbReference type="ARBA" id="ARBA00023140"/>
    </source>
</evidence>
<keyword evidence="15" id="KW-1133">Transmembrane helix</keyword>
<evidence type="ECO:0000256" key="19">
    <source>
        <dbReference type="PROSITE-ProRule" id="PRU00175"/>
    </source>
</evidence>
<evidence type="ECO:0000256" key="15">
    <source>
        <dbReference type="ARBA" id="ARBA00022989"/>
    </source>
</evidence>
<dbReference type="SMART" id="SM00184">
    <property type="entry name" value="RING"/>
    <property type="match status" value="1"/>
</dbReference>